<keyword evidence="1" id="KW-1133">Transmembrane helix</keyword>
<feature type="transmembrane region" description="Helical" evidence="1">
    <location>
        <begin position="57"/>
        <end position="79"/>
    </location>
</feature>
<proteinExistence type="predicted"/>
<dbReference type="Pfam" id="PF04578">
    <property type="entry name" value="DUF594"/>
    <property type="match status" value="1"/>
</dbReference>
<feature type="transmembrane region" description="Helical" evidence="1">
    <location>
        <begin position="341"/>
        <end position="364"/>
    </location>
</feature>
<evidence type="ECO:0000313" key="3">
    <source>
        <dbReference type="EMBL" id="CAL5076605.1"/>
    </source>
</evidence>
<dbReference type="AlphaFoldDB" id="A0ABC9FKZ3"/>
<feature type="transmembrane region" description="Helical" evidence="1">
    <location>
        <begin position="376"/>
        <end position="398"/>
    </location>
</feature>
<feature type="transmembrane region" description="Helical" evidence="1">
    <location>
        <begin position="91"/>
        <end position="111"/>
    </location>
</feature>
<dbReference type="Pfam" id="PF13968">
    <property type="entry name" value="DUF4220"/>
    <property type="match status" value="1"/>
</dbReference>
<feature type="domain" description="DUF4220" evidence="2">
    <location>
        <begin position="93"/>
        <end position="429"/>
    </location>
</feature>
<reference evidence="3" key="1">
    <citation type="submission" date="2024-10" db="EMBL/GenBank/DDBJ databases">
        <authorList>
            <person name="Ryan C."/>
        </authorList>
    </citation>
    <scope>NUCLEOTIDE SEQUENCE [LARGE SCALE GENOMIC DNA]</scope>
</reference>
<evidence type="ECO:0000256" key="1">
    <source>
        <dbReference type="SAM" id="Phobius"/>
    </source>
</evidence>
<organism evidence="3 4">
    <name type="scientific">Urochloa decumbens</name>
    <dbReference type="NCBI Taxonomy" id="240449"/>
    <lineage>
        <taxon>Eukaryota</taxon>
        <taxon>Viridiplantae</taxon>
        <taxon>Streptophyta</taxon>
        <taxon>Embryophyta</taxon>
        <taxon>Tracheophyta</taxon>
        <taxon>Spermatophyta</taxon>
        <taxon>Magnoliopsida</taxon>
        <taxon>Liliopsida</taxon>
        <taxon>Poales</taxon>
        <taxon>Poaceae</taxon>
        <taxon>PACMAD clade</taxon>
        <taxon>Panicoideae</taxon>
        <taxon>Panicodae</taxon>
        <taxon>Paniceae</taxon>
        <taxon>Melinidinae</taxon>
        <taxon>Urochloa</taxon>
    </lineage>
</organism>
<evidence type="ECO:0000313" key="4">
    <source>
        <dbReference type="Proteomes" id="UP001497457"/>
    </source>
</evidence>
<gene>
    <name evidence="3" type="ORF">URODEC1_LOCUS106246</name>
</gene>
<dbReference type="InterPro" id="IPR025315">
    <property type="entry name" value="DUF4220"/>
</dbReference>
<evidence type="ECO:0000259" key="2">
    <source>
        <dbReference type="Pfam" id="PF13968"/>
    </source>
</evidence>
<dbReference type="InterPro" id="IPR007658">
    <property type="entry name" value="DUF594"/>
</dbReference>
<dbReference type="EMBL" id="OZ075116">
    <property type="protein sequence ID" value="CAL5076605.1"/>
    <property type="molecule type" value="Genomic_DNA"/>
</dbReference>
<keyword evidence="1" id="KW-0812">Transmembrane</keyword>
<name>A0ABC9FKZ3_9POAL</name>
<accession>A0ABC9FKZ3</accession>
<dbReference type="Proteomes" id="UP001497457">
    <property type="component" value="Chromosome 6rd"/>
</dbReference>
<dbReference type="PANTHER" id="PTHR31325">
    <property type="entry name" value="OS01G0798800 PROTEIN-RELATED"/>
    <property type="match status" value="1"/>
</dbReference>
<protein>
    <recommendedName>
        <fullName evidence="2">DUF4220 domain-containing protein</fullName>
    </recommendedName>
</protein>
<sequence>MFKYTSAGRGNPKHYILCLGLTTKMRPMVNGEEVGGGNLMEKQWLELSPAKELWEAWGIHFLILLSFFLQAFLFLAAGMRRRSSSNVLSRLLWLAYVSADSVAIFVLGHLAAHASGPNHHLMFFWAPFVLVHLGGQDTITAFSKQDNELWKRHLVNLVYQAAVAGYVVAEASWPDGRLRAAMVLMFLSGFVRYAERTWCLFNASSAALKFDSQPSRILAEELRQQVIGDDEIYMLPSEAISIVRKILRDMLSGSMSWQSVPVVQESVTSIMSLDAPLNKQWTILAADHLPDMLKEFLSSENHDRAYEFLVAHLAHCYQTFYTKNPVRSRFYQVFGRLAHDILVLLCTPFQYASIPIALMLFWAAEKRDHSSRADITVSYILLLGAIVLDVSTITMSILTRVADSTASYIQPACCREQWSGALAQYSFIRRHSVRDTAGIGSSIRQWIGKTLSALGVDLFDVAQVPLSKDIKEFILHRLLHCGTRKEWTIASSRGQLALQEWVQKYDLLDRDSSMTWGALAVKSLSKKMEALHRTTSSSVAFPTSVLIWHIATDICYYCKDKASASSSSAYMNKHKEMSRELSNYVMYLVFKCGVMLTTNAQLAHDRTRDQVEQNFGWNNTRAEEAVTKLFCQTGGWTEDYPSALIPARNVARELMRINDEDCRWELIISVWSEMLYYAAPRCVGAFHYEHLATGGEFATHVLLLMAALGGR</sequence>
<keyword evidence="1" id="KW-0472">Membrane</keyword>
<keyword evidence="4" id="KW-1185">Reference proteome</keyword>